<evidence type="ECO:0000256" key="5">
    <source>
        <dbReference type="ARBA" id="ARBA00045746"/>
    </source>
</evidence>
<protein>
    <recommendedName>
        <fullName evidence="6">40S ribosomal protein S26</fullName>
    </recommendedName>
</protein>
<feature type="compositionally biased region" description="Basic and acidic residues" evidence="7">
    <location>
        <begin position="14"/>
        <end position="23"/>
    </location>
</feature>
<reference evidence="9" key="3">
    <citation type="submission" date="2025-08" db="UniProtKB">
        <authorList>
            <consortium name="RefSeq"/>
        </authorList>
    </citation>
    <scope>IDENTIFICATION</scope>
    <source>
        <strain evidence="9">17A/GY</strain>
        <tissue evidence="9">Liver</tissue>
    </source>
</reference>
<dbReference type="GeneID" id="103164031"/>
<keyword evidence="8" id="KW-1185">Reference proteome</keyword>
<reference evidence="8" key="1">
    <citation type="journal article" date="2018" name="Biotechnol. Bioeng.">
        <title>A reference genome of the Chinese hamster based on a hybrid assembly strategy.</title>
        <authorList>
            <person name="Rupp O."/>
            <person name="MacDonald M.L."/>
            <person name="Li S."/>
            <person name="Dhiman H."/>
            <person name="Polson S."/>
            <person name="Griep S."/>
            <person name="Heffner K."/>
            <person name="Hernandez I."/>
            <person name="Brinkrolf K."/>
            <person name="Jadhav V."/>
            <person name="Samoudi M."/>
            <person name="Hao H."/>
            <person name="Kingham B."/>
            <person name="Goesmann A."/>
            <person name="Betenbaugh M.J."/>
            <person name="Lewis N.E."/>
            <person name="Borth N."/>
            <person name="Lee K.H."/>
        </authorList>
    </citation>
    <scope>NUCLEOTIDE SEQUENCE [LARGE SCALE GENOMIC DNA]</scope>
    <source>
        <strain evidence="8">17A/GY</strain>
    </source>
</reference>
<comment type="subcellular location">
    <subcellularLocation>
        <location evidence="1">Rough endoplasmic reticulum</location>
    </subcellularLocation>
</comment>
<dbReference type="GO" id="GO:0003735">
    <property type="term" value="F:structural constituent of ribosome"/>
    <property type="evidence" value="ECO:0007669"/>
    <property type="project" value="InterPro"/>
</dbReference>
<name>A0A9J7HAK2_CRIGR</name>
<gene>
    <name evidence="9" type="primary">LOC103164031</name>
</gene>
<dbReference type="Gene3D" id="3.30.1740.20">
    <property type="entry name" value="Ribosomal protein S26e"/>
    <property type="match status" value="1"/>
</dbReference>
<evidence type="ECO:0000256" key="6">
    <source>
        <dbReference type="RuleBase" id="RU363128"/>
    </source>
</evidence>
<evidence type="ECO:0000256" key="7">
    <source>
        <dbReference type="SAM" id="MobiDB-lite"/>
    </source>
</evidence>
<dbReference type="InterPro" id="IPR000892">
    <property type="entry name" value="Ribosomal_eS26"/>
</dbReference>
<feature type="region of interest" description="Disordered" evidence="7">
    <location>
        <begin position="103"/>
        <end position="142"/>
    </location>
</feature>
<keyword evidence="4 6" id="KW-0687">Ribonucleoprotein</keyword>
<dbReference type="InterPro" id="IPR047864">
    <property type="entry name" value="Ribosomal_eS26_CS"/>
</dbReference>
<evidence type="ECO:0000256" key="2">
    <source>
        <dbReference type="ARBA" id="ARBA00008596"/>
    </source>
</evidence>
<evidence type="ECO:0000313" key="9">
    <source>
        <dbReference type="RefSeq" id="XP_035306508.1"/>
    </source>
</evidence>
<dbReference type="GO" id="GO:0005791">
    <property type="term" value="C:rough endoplasmic reticulum"/>
    <property type="evidence" value="ECO:0007669"/>
    <property type="project" value="UniProtKB-SubCell"/>
</dbReference>
<dbReference type="RefSeq" id="XP_035312993.1">
    <property type="nucleotide sequence ID" value="XM_035457102.1"/>
</dbReference>
<dbReference type="OrthoDB" id="10262653at2759"/>
<evidence type="ECO:0000256" key="1">
    <source>
        <dbReference type="ARBA" id="ARBA00004427"/>
    </source>
</evidence>
<dbReference type="GO" id="GO:0006412">
    <property type="term" value="P:translation"/>
    <property type="evidence" value="ECO:0007669"/>
    <property type="project" value="InterPro"/>
</dbReference>
<evidence type="ECO:0000256" key="3">
    <source>
        <dbReference type="ARBA" id="ARBA00022980"/>
    </source>
</evidence>
<organism evidence="8 9">
    <name type="scientific">Cricetulus griseus</name>
    <name type="common">Chinese hamster</name>
    <name type="synonym">Cricetulus barabensis griseus</name>
    <dbReference type="NCBI Taxonomy" id="10029"/>
    <lineage>
        <taxon>Eukaryota</taxon>
        <taxon>Metazoa</taxon>
        <taxon>Chordata</taxon>
        <taxon>Craniata</taxon>
        <taxon>Vertebrata</taxon>
        <taxon>Euteleostomi</taxon>
        <taxon>Mammalia</taxon>
        <taxon>Eutheria</taxon>
        <taxon>Euarchontoglires</taxon>
        <taxon>Glires</taxon>
        <taxon>Rodentia</taxon>
        <taxon>Myomorpha</taxon>
        <taxon>Muroidea</taxon>
        <taxon>Cricetidae</taxon>
        <taxon>Cricetinae</taxon>
        <taxon>Cricetulus</taxon>
    </lineage>
</organism>
<comment type="function">
    <text evidence="5">Component of the small ribosomal subunit. The ribosome is a large ribonucleoprotein complex responsible for the synthesis of proteins in the cell.</text>
</comment>
<evidence type="ECO:0000313" key="8">
    <source>
        <dbReference type="Proteomes" id="UP001108280"/>
    </source>
</evidence>
<sequence>MIDIGVESWSLGEGSDKTKETRNNGRAKKGCSHVQLICCTNCAPCVPKGKAVKKFVIQNTVEAADVRDIREASVFGAYMLPKLYDKLHYCVSCAIHSKVARNQSCEAGKDRKPLPRLRPVGAAPQPPPKPMQRDGMPWKNKM</sequence>
<dbReference type="AlphaFoldDB" id="A0A9J7HAK2"/>
<dbReference type="PANTHER" id="PTHR12538">
    <property type="entry name" value="40S RIBOSOMAL PROTEIN S26"/>
    <property type="match status" value="1"/>
</dbReference>
<dbReference type="InterPro" id="IPR038551">
    <property type="entry name" value="Ribosomal_eS26_sf"/>
</dbReference>
<keyword evidence="3 6" id="KW-0689">Ribosomal protein</keyword>
<dbReference type="PANTHER" id="PTHR12538:SF7">
    <property type="entry name" value="SMALL RIBOSOMAL SUBUNIT PROTEIN ES26-RELATED"/>
    <property type="match status" value="1"/>
</dbReference>
<dbReference type="GO" id="GO:0003729">
    <property type="term" value="F:mRNA binding"/>
    <property type="evidence" value="ECO:0007669"/>
    <property type="project" value="TreeGrafter"/>
</dbReference>
<accession>A0A9J7HAK2</accession>
<dbReference type="GO" id="GO:0022627">
    <property type="term" value="C:cytosolic small ribosomal subunit"/>
    <property type="evidence" value="ECO:0007669"/>
    <property type="project" value="TreeGrafter"/>
</dbReference>
<feature type="region of interest" description="Disordered" evidence="7">
    <location>
        <begin position="1"/>
        <end position="25"/>
    </location>
</feature>
<reference evidence="8" key="2">
    <citation type="journal article" date="2020" name="Biotechnol. Bioeng.">
        <title>Chromosome-scale scaffolds for the Chinese hamster reference genome assembly to facilitate the study of the CHO epigenome.</title>
        <authorList>
            <person name="Hilliard W."/>
            <person name="MacDonald M."/>
            <person name="Lee K.H."/>
        </authorList>
    </citation>
    <scope>NUCLEOTIDE SEQUENCE [LARGE SCALE GENOMIC DNA]</scope>
    <source>
        <strain evidence="8">17A/GY</strain>
    </source>
</reference>
<dbReference type="RefSeq" id="XP_035306508.1">
    <property type="nucleotide sequence ID" value="XM_035450617.1"/>
</dbReference>
<comment type="similarity">
    <text evidence="2 6">Belongs to the eukaryotic ribosomal protein eS26 family.</text>
</comment>
<evidence type="ECO:0000256" key="4">
    <source>
        <dbReference type="ARBA" id="ARBA00023274"/>
    </source>
</evidence>
<dbReference type="PROSITE" id="PS00733">
    <property type="entry name" value="RIBOSOMAL_S26E"/>
    <property type="match status" value="1"/>
</dbReference>
<dbReference type="FunFam" id="3.30.1740.20:FF:000001">
    <property type="entry name" value="40S ribosomal protein S26"/>
    <property type="match status" value="1"/>
</dbReference>
<proteinExistence type="inferred from homology"/>
<dbReference type="Proteomes" id="UP001108280">
    <property type="component" value="Chromosome 1"/>
</dbReference>
<dbReference type="KEGG" id="cge:103164031"/>
<dbReference type="Pfam" id="PF01283">
    <property type="entry name" value="Ribosomal_S26e"/>
    <property type="match status" value="1"/>
</dbReference>